<dbReference type="InterPro" id="IPR021927">
    <property type="entry name" value="DUF3540"/>
</dbReference>
<protein>
    <recommendedName>
        <fullName evidence="3">DUF3540 domain-containing protein</fullName>
    </recommendedName>
</protein>
<keyword evidence="2" id="KW-1185">Reference proteome</keyword>
<reference evidence="2" key="1">
    <citation type="submission" date="2016-10" db="EMBL/GenBank/DDBJ databases">
        <authorList>
            <person name="Varghese N."/>
            <person name="Submissions S."/>
        </authorList>
    </citation>
    <scope>NUCLEOTIDE SEQUENCE [LARGE SCALE GENOMIC DNA]</scope>
    <source>
        <strain evidence="2">DSM 217</strain>
    </source>
</reference>
<dbReference type="Pfam" id="PF12059">
    <property type="entry name" value="DUF3540"/>
    <property type="match status" value="2"/>
</dbReference>
<accession>A0A1H2VSQ5</accession>
<evidence type="ECO:0000313" key="2">
    <source>
        <dbReference type="Proteomes" id="UP000198816"/>
    </source>
</evidence>
<sequence>MQTSNAAFHPMEADHSLYLGPGRVVAVTPAKLKIAVTEQCEWAQLALGYPYRARIGDTVLAIAQNGSWYVIGVLSGNGDTVLSVPGDLKLSAPRGRIDLVAAKGMRLRSPRLVIHTDAMSVIAKSIQETFEYAARTIKDAFDLRAGWIRTTVDRDFRVRADRIVQRAQDEVKLDGRKIHLG</sequence>
<name>A0A1H2VSQ5_THIRO</name>
<dbReference type="STRING" id="1058.SAMN05421783_107151"/>
<evidence type="ECO:0008006" key="3">
    <source>
        <dbReference type="Google" id="ProtNLM"/>
    </source>
</evidence>
<evidence type="ECO:0000313" key="1">
    <source>
        <dbReference type="EMBL" id="SDW71277.1"/>
    </source>
</evidence>
<gene>
    <name evidence="1" type="ORF">SAMN05421783_107151</name>
</gene>
<organism evidence="1 2">
    <name type="scientific">Thiocapsa roseopersicina</name>
    <dbReference type="NCBI Taxonomy" id="1058"/>
    <lineage>
        <taxon>Bacteria</taxon>
        <taxon>Pseudomonadati</taxon>
        <taxon>Pseudomonadota</taxon>
        <taxon>Gammaproteobacteria</taxon>
        <taxon>Chromatiales</taxon>
        <taxon>Chromatiaceae</taxon>
        <taxon>Thiocapsa</taxon>
    </lineage>
</organism>
<dbReference type="AlphaFoldDB" id="A0A1H2VSQ5"/>
<proteinExistence type="predicted"/>
<dbReference type="EMBL" id="FNNZ01000007">
    <property type="protein sequence ID" value="SDW71277.1"/>
    <property type="molecule type" value="Genomic_DNA"/>
</dbReference>
<dbReference type="Proteomes" id="UP000198816">
    <property type="component" value="Unassembled WGS sequence"/>
</dbReference>